<dbReference type="Proteomes" id="UP000449846">
    <property type="component" value="Unassembled WGS sequence"/>
</dbReference>
<dbReference type="PANTHER" id="PTHR39323">
    <property type="entry name" value="BLR1149 PROTEIN"/>
    <property type="match status" value="1"/>
</dbReference>
<comment type="caution">
    <text evidence="2">The sequence shown here is derived from an EMBL/GenBank/DDBJ whole genome shotgun (WGS) entry which is preliminary data.</text>
</comment>
<protein>
    <submittedName>
        <fullName evidence="2">Ligase-associated DNA damage response endonuclease PdeM</fullName>
        <ecNumber evidence="2">3.1.-.-</ecNumber>
    </submittedName>
</protein>
<dbReference type="NCBIfam" id="TIGR04123">
    <property type="entry name" value="P_estr_lig_assc"/>
    <property type="match status" value="1"/>
</dbReference>
<keyword evidence="2" id="KW-0378">Hydrolase</keyword>
<keyword evidence="2" id="KW-0436">Ligase</keyword>
<organism evidence="2 3">
    <name type="scientific">Paracoccus litorisediminis</name>
    <dbReference type="NCBI Taxonomy" id="2006130"/>
    <lineage>
        <taxon>Bacteria</taxon>
        <taxon>Pseudomonadati</taxon>
        <taxon>Pseudomonadota</taxon>
        <taxon>Alphaproteobacteria</taxon>
        <taxon>Rhodobacterales</taxon>
        <taxon>Paracoccaceae</taxon>
        <taxon>Paracoccus</taxon>
    </lineage>
</organism>
<dbReference type="AlphaFoldDB" id="A0A844HL65"/>
<dbReference type="GO" id="GO:0016874">
    <property type="term" value="F:ligase activity"/>
    <property type="evidence" value="ECO:0007669"/>
    <property type="project" value="UniProtKB-KW"/>
</dbReference>
<dbReference type="Gene3D" id="3.60.21.10">
    <property type="match status" value="1"/>
</dbReference>
<evidence type="ECO:0000259" key="1">
    <source>
        <dbReference type="Pfam" id="PF00149"/>
    </source>
</evidence>
<gene>
    <name evidence="2" type="primary">pdeM</name>
    <name evidence="2" type="ORF">GL300_04725</name>
</gene>
<dbReference type="InterPro" id="IPR026336">
    <property type="entry name" value="PdeM-like"/>
</dbReference>
<feature type="domain" description="Calcineurin-like phosphoesterase" evidence="1">
    <location>
        <begin position="29"/>
        <end position="117"/>
    </location>
</feature>
<dbReference type="PANTHER" id="PTHR39323:SF1">
    <property type="entry name" value="BLR1149 PROTEIN"/>
    <property type="match status" value="1"/>
</dbReference>
<accession>A0A844HL65</accession>
<dbReference type="Pfam" id="PF00149">
    <property type="entry name" value="Metallophos"/>
    <property type="match status" value="1"/>
</dbReference>
<evidence type="ECO:0000313" key="2">
    <source>
        <dbReference type="EMBL" id="MTH58511.1"/>
    </source>
</evidence>
<reference evidence="2 3" key="1">
    <citation type="submission" date="2019-11" db="EMBL/GenBank/DDBJ databases">
        <authorList>
            <person name="Dong K."/>
        </authorList>
    </citation>
    <scope>NUCLEOTIDE SEQUENCE [LARGE SCALE GENOMIC DNA]</scope>
    <source>
        <strain evidence="2 3">NBRC 112902</strain>
    </source>
</reference>
<name>A0A844HL65_9RHOB</name>
<dbReference type="OrthoDB" id="9795838at2"/>
<dbReference type="InterPro" id="IPR029052">
    <property type="entry name" value="Metallo-depent_PP-like"/>
</dbReference>
<dbReference type="RefSeq" id="WP_155038383.1">
    <property type="nucleotide sequence ID" value="NZ_JBHGCD010000001.1"/>
</dbReference>
<dbReference type="EMBL" id="WMIG01000001">
    <property type="protein sequence ID" value="MTH58511.1"/>
    <property type="molecule type" value="Genomic_DNA"/>
</dbReference>
<dbReference type="InterPro" id="IPR024173">
    <property type="entry name" value="Pesterase_MJ0037-like"/>
</dbReference>
<dbReference type="GO" id="GO:0016787">
    <property type="term" value="F:hydrolase activity"/>
    <property type="evidence" value="ECO:0007669"/>
    <property type="project" value="UniProtKB-KW"/>
</dbReference>
<dbReference type="SUPFAM" id="SSF56300">
    <property type="entry name" value="Metallo-dependent phosphatases"/>
    <property type="match status" value="1"/>
</dbReference>
<proteinExistence type="predicted"/>
<keyword evidence="2" id="KW-0540">Nuclease</keyword>
<dbReference type="InterPro" id="IPR004843">
    <property type="entry name" value="Calcineurin-like_PHP"/>
</dbReference>
<dbReference type="EC" id="3.1.-.-" evidence="2"/>
<dbReference type="GO" id="GO:0004519">
    <property type="term" value="F:endonuclease activity"/>
    <property type="evidence" value="ECO:0007669"/>
    <property type="project" value="UniProtKB-KW"/>
</dbReference>
<keyword evidence="2" id="KW-0255">Endonuclease</keyword>
<dbReference type="PIRSF" id="PIRSF000887">
    <property type="entry name" value="Pesterase_MJ0037"/>
    <property type="match status" value="1"/>
</dbReference>
<sequence length="222" mass="24060">MSSHAFTFHGLRFEARASGALWWPDGRWLVVADLHFGKSERLARRGGPLLPPYEGLATLERLGSEIATLRPEAVVSLGDGFDDMATIQALDPAVLAELQRMATMRDWFWISGNHDPLGDAKLPGRMLVELPLASVILRHQADPQAGPDISGHFHPVVRLAGERRRAFLLGKDHLILPAFGAYTGGLSCEDASLRRLIPKGIAIACGRRAVALPIGVAPAKGR</sequence>
<keyword evidence="3" id="KW-1185">Reference proteome</keyword>
<evidence type="ECO:0000313" key="3">
    <source>
        <dbReference type="Proteomes" id="UP000449846"/>
    </source>
</evidence>